<dbReference type="SUPFAM" id="SSF53098">
    <property type="entry name" value="Ribonuclease H-like"/>
    <property type="match status" value="1"/>
</dbReference>
<accession>A0A0W0EY66</accession>
<dbReference type="PANTHER" id="PTHR34072">
    <property type="entry name" value="ENZYMATIC POLYPROTEIN-RELATED"/>
    <property type="match status" value="1"/>
</dbReference>
<dbReference type="Gene3D" id="3.30.420.10">
    <property type="entry name" value="Ribonuclease H-like superfamily/Ribonuclease H"/>
    <property type="match status" value="1"/>
</dbReference>
<organism evidence="2 3">
    <name type="scientific">Moniliophthora roreri</name>
    <name type="common">Frosty pod rot fungus</name>
    <name type="synonym">Monilia roreri</name>
    <dbReference type="NCBI Taxonomy" id="221103"/>
    <lineage>
        <taxon>Eukaryota</taxon>
        <taxon>Fungi</taxon>
        <taxon>Dikarya</taxon>
        <taxon>Basidiomycota</taxon>
        <taxon>Agaricomycotina</taxon>
        <taxon>Agaricomycetes</taxon>
        <taxon>Agaricomycetidae</taxon>
        <taxon>Agaricales</taxon>
        <taxon>Marasmiineae</taxon>
        <taxon>Marasmiaceae</taxon>
        <taxon>Moniliophthora</taxon>
    </lineage>
</organism>
<dbReference type="InterPro" id="IPR041577">
    <property type="entry name" value="RT_RNaseH_2"/>
</dbReference>
<dbReference type="FunFam" id="3.30.70.270:FF:000063">
    <property type="entry name" value="Zinc knuckle domaincontaining protein"/>
    <property type="match status" value="1"/>
</dbReference>
<dbReference type="Proteomes" id="UP000054988">
    <property type="component" value="Unassembled WGS sequence"/>
</dbReference>
<evidence type="ECO:0000313" key="3">
    <source>
        <dbReference type="Proteomes" id="UP000054988"/>
    </source>
</evidence>
<dbReference type="AlphaFoldDB" id="A0A0W0EY66"/>
<sequence>MNPKKLSTIAKWPEPCKVHHLQSFLGFTNFYCCFIDGYSRIVHLLVALTQKNAEWSWNDDARTAFQSLKDAFTKAPVLTHFNPLSPSTLATDTSDFAILGVLQQPDEQGHLHPVAYYSRKLTPSEINYDIHDKELLAVVECFCGMRAWLLGSTSPISVVCDHCNLEYFMHSQVLNCCQACWAMFLSEFDFHLDWAAGSSNVADASSHCSDYFSEQGDEWLEVQHCVLLTPLHTEHLFPSTAPITPPASNMASALVTLTLDNSDMLQQFLTAFQEDLKWRRSLANGNSNFTVQNDLVFHNGHLVVASHLGHTHTLNLVFCDYSWPAYHAQTDSLTEHTNQTLEIYLCSYVSYQQNDWVDYLPLAEFAFNNSKNALTKQSPFFANLSYHPIFEPIITKCSTTPAADDLAKRLQQIHTELCAELQHAQETQAHYYNQ</sequence>
<dbReference type="CDD" id="cd09274">
    <property type="entry name" value="RNase_HI_RT_Ty3"/>
    <property type="match status" value="1"/>
</dbReference>
<dbReference type="PANTHER" id="PTHR34072:SF52">
    <property type="entry name" value="RIBONUCLEASE H"/>
    <property type="match status" value="1"/>
</dbReference>
<dbReference type="Gene3D" id="3.30.70.270">
    <property type="match status" value="1"/>
</dbReference>
<dbReference type="GO" id="GO:0003676">
    <property type="term" value="F:nucleic acid binding"/>
    <property type="evidence" value="ECO:0007669"/>
    <property type="project" value="InterPro"/>
</dbReference>
<dbReference type="InterPro" id="IPR036397">
    <property type="entry name" value="RNaseH_sf"/>
</dbReference>
<protein>
    <recommendedName>
        <fullName evidence="1">Reverse transcriptase/retrotransposon-derived protein RNase H-like domain-containing protein</fullName>
    </recommendedName>
</protein>
<dbReference type="InterPro" id="IPR043502">
    <property type="entry name" value="DNA/RNA_pol_sf"/>
</dbReference>
<evidence type="ECO:0000259" key="1">
    <source>
        <dbReference type="Pfam" id="PF17919"/>
    </source>
</evidence>
<dbReference type="SUPFAM" id="SSF56672">
    <property type="entry name" value="DNA/RNA polymerases"/>
    <property type="match status" value="1"/>
</dbReference>
<name>A0A0W0EY66_MONRR</name>
<proteinExistence type="predicted"/>
<reference evidence="2 3" key="1">
    <citation type="submission" date="2015-12" db="EMBL/GenBank/DDBJ databases">
        <title>Draft genome sequence of Moniliophthora roreri, the causal agent of frosty pod rot of cacao.</title>
        <authorList>
            <person name="Aime M.C."/>
            <person name="Diaz-Valderrama J.R."/>
            <person name="Kijpornyongpan T."/>
            <person name="Phillips-Mora W."/>
        </authorList>
    </citation>
    <scope>NUCLEOTIDE SEQUENCE [LARGE SCALE GENOMIC DNA]</scope>
    <source>
        <strain evidence="2 3">MCA 2952</strain>
    </source>
</reference>
<dbReference type="EMBL" id="LATX01002457">
    <property type="protein sequence ID" value="KTB29038.1"/>
    <property type="molecule type" value="Genomic_DNA"/>
</dbReference>
<evidence type="ECO:0000313" key="2">
    <source>
        <dbReference type="EMBL" id="KTB29038.1"/>
    </source>
</evidence>
<gene>
    <name evidence="2" type="ORF">WG66_18482</name>
</gene>
<dbReference type="InterPro" id="IPR043128">
    <property type="entry name" value="Rev_trsase/Diguanyl_cyclase"/>
</dbReference>
<dbReference type="InterPro" id="IPR012337">
    <property type="entry name" value="RNaseH-like_sf"/>
</dbReference>
<comment type="caution">
    <text evidence="2">The sequence shown here is derived from an EMBL/GenBank/DDBJ whole genome shotgun (WGS) entry which is preliminary data.</text>
</comment>
<dbReference type="Pfam" id="PF17919">
    <property type="entry name" value="RT_RNaseH_2"/>
    <property type="match status" value="1"/>
</dbReference>
<feature type="domain" description="Reverse transcriptase/retrotransposon-derived protein RNase H-like" evidence="1">
    <location>
        <begin position="57"/>
        <end position="153"/>
    </location>
</feature>